<evidence type="ECO:0000313" key="3">
    <source>
        <dbReference type="Proteomes" id="UP000692954"/>
    </source>
</evidence>
<accession>A0A8S1MP51</accession>
<protein>
    <recommendedName>
        <fullName evidence="4">Transmembrane protein</fullName>
    </recommendedName>
</protein>
<comment type="caution">
    <text evidence="2">The sequence shown here is derived from an EMBL/GenBank/DDBJ whole genome shotgun (WGS) entry which is preliminary data.</text>
</comment>
<evidence type="ECO:0000313" key="2">
    <source>
        <dbReference type="EMBL" id="CAD8082837.1"/>
    </source>
</evidence>
<keyword evidence="1" id="KW-0472">Membrane</keyword>
<dbReference type="Proteomes" id="UP000692954">
    <property type="component" value="Unassembled WGS sequence"/>
</dbReference>
<reference evidence="2" key="1">
    <citation type="submission" date="2021-01" db="EMBL/GenBank/DDBJ databases">
        <authorList>
            <consortium name="Genoscope - CEA"/>
            <person name="William W."/>
        </authorList>
    </citation>
    <scope>NUCLEOTIDE SEQUENCE</scope>
</reference>
<keyword evidence="1" id="KW-0812">Transmembrane</keyword>
<proteinExistence type="predicted"/>
<evidence type="ECO:0000256" key="1">
    <source>
        <dbReference type="SAM" id="Phobius"/>
    </source>
</evidence>
<name>A0A8S1MP51_9CILI</name>
<gene>
    <name evidence="2" type="ORF">PSON_ATCC_30995.1.T0440074</name>
</gene>
<keyword evidence="3" id="KW-1185">Reference proteome</keyword>
<organism evidence="2 3">
    <name type="scientific">Paramecium sonneborni</name>
    <dbReference type="NCBI Taxonomy" id="65129"/>
    <lineage>
        <taxon>Eukaryota</taxon>
        <taxon>Sar</taxon>
        <taxon>Alveolata</taxon>
        <taxon>Ciliophora</taxon>
        <taxon>Intramacronucleata</taxon>
        <taxon>Oligohymenophorea</taxon>
        <taxon>Peniculida</taxon>
        <taxon>Parameciidae</taxon>
        <taxon>Paramecium</taxon>
    </lineage>
</organism>
<evidence type="ECO:0008006" key="4">
    <source>
        <dbReference type="Google" id="ProtNLM"/>
    </source>
</evidence>
<dbReference type="AlphaFoldDB" id="A0A8S1MP51"/>
<sequence length="254" mass="30810">MQNIKQRKPQLQIPFEPLKINQKIQTSINEECVIQKLCLQRVKRNLSVPHNQRFLNRFENLQKNLCLFGKELKKNFKQENNLNRCSNKKYQIFLINYRSERNIAQKKLYLLTIGKRNYFFKGTQKKLMFLQFNKLKSKKHWQIILKKIKKKQHEILYPLILNTQNIHIEEGVDTSNDFTINSFEHLKDVPSQNFPSMTKNKSKFFDSILIKQQQIVINQRRKFSNHRKFFINIVLFYFSVMILKKFQVLEQQQQ</sequence>
<keyword evidence="1" id="KW-1133">Transmembrane helix</keyword>
<dbReference type="EMBL" id="CAJJDN010000044">
    <property type="protein sequence ID" value="CAD8082837.1"/>
    <property type="molecule type" value="Genomic_DNA"/>
</dbReference>
<feature type="transmembrane region" description="Helical" evidence="1">
    <location>
        <begin position="229"/>
        <end position="246"/>
    </location>
</feature>